<comment type="caution">
    <text evidence="1">The sequence shown here is derived from an EMBL/GenBank/DDBJ whole genome shotgun (WGS) entry which is preliminary data.</text>
</comment>
<name>A0AAV9GUD7_9PEZI</name>
<keyword evidence="2" id="KW-1185">Reference proteome</keyword>
<protein>
    <submittedName>
        <fullName evidence="1">Uncharacterized protein</fullName>
    </submittedName>
</protein>
<gene>
    <name evidence="1" type="ORF">QBC34DRAFT_424124</name>
</gene>
<dbReference type="AlphaFoldDB" id="A0AAV9GUD7"/>
<dbReference type="Proteomes" id="UP001321760">
    <property type="component" value="Unassembled WGS sequence"/>
</dbReference>
<proteinExistence type="predicted"/>
<dbReference type="EMBL" id="MU865929">
    <property type="protein sequence ID" value="KAK4451276.1"/>
    <property type="molecule type" value="Genomic_DNA"/>
</dbReference>
<organism evidence="1 2">
    <name type="scientific">Podospora aff. communis PSN243</name>
    <dbReference type="NCBI Taxonomy" id="3040156"/>
    <lineage>
        <taxon>Eukaryota</taxon>
        <taxon>Fungi</taxon>
        <taxon>Dikarya</taxon>
        <taxon>Ascomycota</taxon>
        <taxon>Pezizomycotina</taxon>
        <taxon>Sordariomycetes</taxon>
        <taxon>Sordariomycetidae</taxon>
        <taxon>Sordariales</taxon>
        <taxon>Podosporaceae</taxon>
        <taxon>Podospora</taxon>
    </lineage>
</organism>
<reference evidence="1" key="2">
    <citation type="submission" date="2023-05" db="EMBL/GenBank/DDBJ databases">
        <authorList>
            <consortium name="Lawrence Berkeley National Laboratory"/>
            <person name="Steindorff A."/>
            <person name="Hensen N."/>
            <person name="Bonometti L."/>
            <person name="Westerberg I."/>
            <person name="Brannstrom I.O."/>
            <person name="Guillou S."/>
            <person name="Cros-Aarteil S."/>
            <person name="Calhoun S."/>
            <person name="Haridas S."/>
            <person name="Kuo A."/>
            <person name="Mondo S."/>
            <person name="Pangilinan J."/>
            <person name="Riley R."/>
            <person name="Labutti K."/>
            <person name="Andreopoulos B."/>
            <person name="Lipzen A."/>
            <person name="Chen C."/>
            <person name="Yanf M."/>
            <person name="Daum C."/>
            <person name="Ng V."/>
            <person name="Clum A."/>
            <person name="Ohm R."/>
            <person name="Martin F."/>
            <person name="Silar P."/>
            <person name="Natvig D."/>
            <person name="Lalanne C."/>
            <person name="Gautier V."/>
            <person name="Ament-Velasquez S.L."/>
            <person name="Kruys A."/>
            <person name="Hutchinson M.I."/>
            <person name="Powell A.J."/>
            <person name="Barry K."/>
            <person name="Miller A.N."/>
            <person name="Grigoriev I.V."/>
            <person name="Debuchy R."/>
            <person name="Gladieux P."/>
            <person name="Thoren M.H."/>
            <person name="Johannesson H."/>
        </authorList>
    </citation>
    <scope>NUCLEOTIDE SEQUENCE</scope>
    <source>
        <strain evidence="1">PSN243</strain>
    </source>
</reference>
<accession>A0AAV9GUD7</accession>
<reference evidence="1" key="1">
    <citation type="journal article" date="2023" name="Mol. Phylogenet. Evol.">
        <title>Genome-scale phylogeny and comparative genomics of the fungal order Sordariales.</title>
        <authorList>
            <person name="Hensen N."/>
            <person name="Bonometti L."/>
            <person name="Westerberg I."/>
            <person name="Brannstrom I.O."/>
            <person name="Guillou S."/>
            <person name="Cros-Aarteil S."/>
            <person name="Calhoun S."/>
            <person name="Haridas S."/>
            <person name="Kuo A."/>
            <person name="Mondo S."/>
            <person name="Pangilinan J."/>
            <person name="Riley R."/>
            <person name="LaButti K."/>
            <person name="Andreopoulos B."/>
            <person name="Lipzen A."/>
            <person name="Chen C."/>
            <person name="Yan M."/>
            <person name="Daum C."/>
            <person name="Ng V."/>
            <person name="Clum A."/>
            <person name="Steindorff A."/>
            <person name="Ohm R.A."/>
            <person name="Martin F."/>
            <person name="Silar P."/>
            <person name="Natvig D.O."/>
            <person name="Lalanne C."/>
            <person name="Gautier V."/>
            <person name="Ament-Velasquez S.L."/>
            <person name="Kruys A."/>
            <person name="Hutchinson M.I."/>
            <person name="Powell A.J."/>
            <person name="Barry K."/>
            <person name="Miller A.N."/>
            <person name="Grigoriev I.V."/>
            <person name="Debuchy R."/>
            <person name="Gladieux P."/>
            <person name="Hiltunen Thoren M."/>
            <person name="Johannesson H."/>
        </authorList>
    </citation>
    <scope>NUCLEOTIDE SEQUENCE</scope>
    <source>
        <strain evidence="1">PSN243</strain>
    </source>
</reference>
<evidence type="ECO:0000313" key="1">
    <source>
        <dbReference type="EMBL" id="KAK4451276.1"/>
    </source>
</evidence>
<sequence>MHASSLLCQIVSRKRKWDESNCCSTLDVQPPERKPRVGDSSSDGAVALACDAPKEEEDLFPTATLSSPGAAVDEPVACPETEPDVASGDGAATADQEQDGILGLFEIELISCDPKIVLSTPDSIQAAKLAEAEPALVNGMTNLIFFTDGSEDLYRMQPSCKPRGGSFSVVHKNFKFEDDGHDLDRKIARG</sequence>
<evidence type="ECO:0000313" key="2">
    <source>
        <dbReference type="Proteomes" id="UP001321760"/>
    </source>
</evidence>